<name>A0ABX1CMT3_9SPHN</name>
<comment type="caution">
    <text evidence="2">The sequence shown here is derived from an EMBL/GenBank/DDBJ whole genome shotgun (WGS) entry which is preliminary data.</text>
</comment>
<dbReference type="RefSeq" id="WP_168134813.1">
    <property type="nucleotide sequence ID" value="NZ_JAAVJH010000006.1"/>
</dbReference>
<keyword evidence="3" id="KW-1185">Reference proteome</keyword>
<evidence type="ECO:0000259" key="1">
    <source>
        <dbReference type="Pfam" id="PF00149"/>
    </source>
</evidence>
<feature type="domain" description="Calcineurin-like phosphoesterase" evidence="1">
    <location>
        <begin position="24"/>
        <end position="216"/>
    </location>
</feature>
<reference evidence="2 3" key="1">
    <citation type="submission" date="2020-03" db="EMBL/GenBank/DDBJ databases">
        <authorList>
            <person name="Wang L."/>
            <person name="He N."/>
            <person name="Li Y."/>
            <person name="Fang Y."/>
            <person name="Zhang F."/>
        </authorList>
    </citation>
    <scope>NUCLEOTIDE SEQUENCE [LARGE SCALE GENOMIC DNA]</scope>
    <source>
        <strain evidence="2 3">36D10-4-7</strain>
    </source>
</reference>
<organism evidence="2 3">
    <name type="scientific">Sphingomonas corticis</name>
    <dbReference type="NCBI Taxonomy" id="2722791"/>
    <lineage>
        <taxon>Bacteria</taxon>
        <taxon>Pseudomonadati</taxon>
        <taxon>Pseudomonadota</taxon>
        <taxon>Alphaproteobacteria</taxon>
        <taxon>Sphingomonadales</taxon>
        <taxon>Sphingomonadaceae</taxon>
        <taxon>Sphingomonas</taxon>
    </lineage>
</organism>
<sequence>MLKKLLRAARTPARAPWQVPPGRRVYAVGDIHGSLAQLDALIAKIDADDRARGPARTDLVFLGDLVDRGPDSAGVVERLLRRSRERADARFIMGNHEEMFLATIAGDAKAARLFCRVGGRETALSYGLDAPTYERMDHAELAAWLAAHVPADHVAFLSAFEEMVGVGDYRFVHAGVRPDKPLDEQRAADLRWIREPFLSHPKPLEAMIVHGHTISEGVDYRPHRIGIDTGAYEGGPLTALGLESEERWELSAA</sequence>
<dbReference type="Gene3D" id="3.60.21.10">
    <property type="match status" value="1"/>
</dbReference>
<dbReference type="InterPro" id="IPR029052">
    <property type="entry name" value="Metallo-depent_PP-like"/>
</dbReference>
<dbReference type="InterPro" id="IPR004843">
    <property type="entry name" value="Calcineurin-like_PHP"/>
</dbReference>
<dbReference type="CDD" id="cd00144">
    <property type="entry name" value="MPP_PPP_family"/>
    <property type="match status" value="1"/>
</dbReference>
<dbReference type="EMBL" id="JAAVJH010000006">
    <property type="protein sequence ID" value="NJR79272.1"/>
    <property type="molecule type" value="Genomic_DNA"/>
</dbReference>
<dbReference type="PANTHER" id="PTHR42850">
    <property type="entry name" value="METALLOPHOSPHOESTERASE"/>
    <property type="match status" value="1"/>
</dbReference>
<gene>
    <name evidence="2" type="ORF">HBH26_11825</name>
</gene>
<dbReference type="PANTHER" id="PTHR42850:SF4">
    <property type="entry name" value="ZINC-DEPENDENT ENDOPOLYPHOSPHATASE"/>
    <property type="match status" value="1"/>
</dbReference>
<dbReference type="Proteomes" id="UP000732399">
    <property type="component" value="Unassembled WGS sequence"/>
</dbReference>
<evidence type="ECO:0000313" key="2">
    <source>
        <dbReference type="EMBL" id="NJR79272.1"/>
    </source>
</evidence>
<dbReference type="SUPFAM" id="SSF56300">
    <property type="entry name" value="Metallo-dependent phosphatases"/>
    <property type="match status" value="1"/>
</dbReference>
<evidence type="ECO:0000313" key="3">
    <source>
        <dbReference type="Proteomes" id="UP000732399"/>
    </source>
</evidence>
<proteinExistence type="predicted"/>
<accession>A0ABX1CMT3</accession>
<protein>
    <submittedName>
        <fullName evidence="2">Serine/threonine protein phosphatase</fullName>
    </submittedName>
</protein>
<dbReference type="InterPro" id="IPR050126">
    <property type="entry name" value="Ap4A_hydrolase"/>
</dbReference>
<dbReference type="Pfam" id="PF00149">
    <property type="entry name" value="Metallophos"/>
    <property type="match status" value="1"/>
</dbReference>